<proteinExistence type="predicted"/>
<name>A0A9W8P2F0_9AGAR</name>
<comment type="caution">
    <text evidence="1">The sequence shown here is derived from an EMBL/GenBank/DDBJ whole genome shotgun (WGS) entry which is preliminary data.</text>
</comment>
<feature type="non-terminal residue" evidence="1">
    <location>
        <position position="1"/>
    </location>
</feature>
<dbReference type="AlphaFoldDB" id="A0A9W8P2F0"/>
<evidence type="ECO:0000313" key="1">
    <source>
        <dbReference type="EMBL" id="KAJ3745532.1"/>
    </source>
</evidence>
<organism evidence="1 2">
    <name type="scientific">Lentinula detonsa</name>
    <dbReference type="NCBI Taxonomy" id="2804962"/>
    <lineage>
        <taxon>Eukaryota</taxon>
        <taxon>Fungi</taxon>
        <taxon>Dikarya</taxon>
        <taxon>Basidiomycota</taxon>
        <taxon>Agaricomycotina</taxon>
        <taxon>Agaricomycetes</taxon>
        <taxon>Agaricomycetidae</taxon>
        <taxon>Agaricales</taxon>
        <taxon>Marasmiineae</taxon>
        <taxon>Omphalotaceae</taxon>
        <taxon>Lentinula</taxon>
    </lineage>
</organism>
<keyword evidence="2" id="KW-1185">Reference proteome</keyword>
<dbReference type="EMBL" id="JANVFU010000005">
    <property type="protein sequence ID" value="KAJ3745532.1"/>
    <property type="molecule type" value="Genomic_DNA"/>
</dbReference>
<reference evidence="1 2" key="1">
    <citation type="journal article" date="2023" name="Proc. Natl. Acad. Sci. U.S.A.">
        <title>A global phylogenomic analysis of the shiitake genus Lentinula.</title>
        <authorList>
            <person name="Sierra-Patev S."/>
            <person name="Min B."/>
            <person name="Naranjo-Ortiz M."/>
            <person name="Looney B."/>
            <person name="Konkel Z."/>
            <person name="Slot J.C."/>
            <person name="Sakamoto Y."/>
            <person name="Steenwyk J.L."/>
            <person name="Rokas A."/>
            <person name="Carro J."/>
            <person name="Camarero S."/>
            <person name="Ferreira P."/>
            <person name="Molpeceres G."/>
            <person name="Ruiz-Duenas F.J."/>
            <person name="Serrano A."/>
            <person name="Henrissat B."/>
            <person name="Drula E."/>
            <person name="Hughes K.W."/>
            <person name="Mata J.L."/>
            <person name="Ishikawa N.K."/>
            <person name="Vargas-Isla R."/>
            <person name="Ushijima S."/>
            <person name="Smith C.A."/>
            <person name="Donoghue J."/>
            <person name="Ahrendt S."/>
            <person name="Andreopoulos W."/>
            <person name="He G."/>
            <person name="LaButti K."/>
            <person name="Lipzen A."/>
            <person name="Ng V."/>
            <person name="Riley R."/>
            <person name="Sandor L."/>
            <person name="Barry K."/>
            <person name="Martinez A.T."/>
            <person name="Xiao Y."/>
            <person name="Gibbons J.G."/>
            <person name="Terashima K."/>
            <person name="Grigoriev I.V."/>
            <person name="Hibbett D."/>
        </authorList>
    </citation>
    <scope>NUCLEOTIDE SEQUENCE [LARGE SCALE GENOMIC DNA]</scope>
    <source>
        <strain evidence="1 2">TFB7810</strain>
    </source>
</reference>
<gene>
    <name evidence="1" type="ORF">DFH05DRAFT_1365490</name>
</gene>
<accession>A0A9W8P2F0</accession>
<sequence length="120" mass="13707">GVPSTITDWMKRRYQKRVTQLSFDDYLSEPFEVPGGEDQGDPFSAIGYVFYAAGLLKSLRESQKEEGYSFMDDLAGKKWGIAITEIHANIEQMMEQNDGVLEWAQSHNCQFGFPKFKLVD</sequence>
<dbReference type="Proteomes" id="UP001142393">
    <property type="component" value="Unassembled WGS sequence"/>
</dbReference>
<feature type="non-terminal residue" evidence="1">
    <location>
        <position position="120"/>
    </location>
</feature>
<protein>
    <submittedName>
        <fullName evidence="1">Uncharacterized protein</fullName>
    </submittedName>
</protein>
<evidence type="ECO:0000313" key="2">
    <source>
        <dbReference type="Proteomes" id="UP001142393"/>
    </source>
</evidence>